<sequence>MGRSIFVKREGYGIILVLLSDVDSGVLLSTAGLSNSNSFHRKGSRILSLNGSGCGIISALQLSLLSATSLPVHSTNPVWDVQEYPHRWPLDVPRRKRRRRPGKREGIAVRLKAAWLYGNLPFSSAQGCSWGRGRSAMWLTMDLSTHWLWPIPCSEAEVRYTDYGHSAAWRSLDLQAPSLRSIHSGFPLPTAPRLHLWSHQSGRSHTGVDFTNAVPYAGFSYCK</sequence>
<dbReference type="EMBL" id="SOYY01000014">
    <property type="protein sequence ID" value="KAA0712404.1"/>
    <property type="molecule type" value="Genomic_DNA"/>
</dbReference>
<protein>
    <submittedName>
        <fullName evidence="1">Uncharacterized protein</fullName>
    </submittedName>
</protein>
<keyword evidence="2" id="KW-1185">Reference proteome</keyword>
<name>A0A5A9NQH6_9TELE</name>
<dbReference type="AlphaFoldDB" id="A0A5A9NQH6"/>
<evidence type="ECO:0000313" key="1">
    <source>
        <dbReference type="EMBL" id="KAA0712404.1"/>
    </source>
</evidence>
<proteinExistence type="predicted"/>
<gene>
    <name evidence="1" type="ORF">E1301_Tti018232</name>
</gene>
<accession>A0A5A9NQH6</accession>
<reference evidence="1 2" key="1">
    <citation type="journal article" date="2019" name="Mol. Ecol. Resour.">
        <title>Chromosome-level genome assembly of Triplophysa tibetana, a fish adapted to the harsh high-altitude environment of the Tibetan Plateau.</title>
        <authorList>
            <person name="Yang X."/>
            <person name="Liu H."/>
            <person name="Ma Z."/>
            <person name="Zou Y."/>
            <person name="Zou M."/>
            <person name="Mao Y."/>
            <person name="Li X."/>
            <person name="Wang H."/>
            <person name="Chen T."/>
            <person name="Wang W."/>
            <person name="Yang R."/>
        </authorList>
    </citation>
    <scope>NUCLEOTIDE SEQUENCE [LARGE SCALE GENOMIC DNA]</scope>
    <source>
        <strain evidence="1">TTIB1903HZAU</strain>
        <tissue evidence="1">Muscle</tissue>
    </source>
</reference>
<evidence type="ECO:0000313" key="2">
    <source>
        <dbReference type="Proteomes" id="UP000324632"/>
    </source>
</evidence>
<dbReference type="Proteomes" id="UP000324632">
    <property type="component" value="Chromosome 14"/>
</dbReference>
<organism evidence="1 2">
    <name type="scientific">Triplophysa tibetana</name>
    <dbReference type="NCBI Taxonomy" id="1572043"/>
    <lineage>
        <taxon>Eukaryota</taxon>
        <taxon>Metazoa</taxon>
        <taxon>Chordata</taxon>
        <taxon>Craniata</taxon>
        <taxon>Vertebrata</taxon>
        <taxon>Euteleostomi</taxon>
        <taxon>Actinopterygii</taxon>
        <taxon>Neopterygii</taxon>
        <taxon>Teleostei</taxon>
        <taxon>Ostariophysi</taxon>
        <taxon>Cypriniformes</taxon>
        <taxon>Nemacheilidae</taxon>
        <taxon>Triplophysa</taxon>
    </lineage>
</organism>
<comment type="caution">
    <text evidence="1">The sequence shown here is derived from an EMBL/GenBank/DDBJ whole genome shotgun (WGS) entry which is preliminary data.</text>
</comment>